<dbReference type="PANTHER" id="PTHR43140">
    <property type="entry name" value="TYPE-1 RESTRICTION ENZYME ECOKI SPECIFICITY PROTEIN"/>
    <property type="match status" value="1"/>
</dbReference>
<dbReference type="CDD" id="cd17246">
    <property type="entry name" value="RMtype1_S_SonII-TRD2-CR2_like"/>
    <property type="match status" value="1"/>
</dbReference>
<feature type="domain" description="Type I restriction modification DNA specificity" evidence="5">
    <location>
        <begin position="273"/>
        <end position="441"/>
    </location>
</feature>
<dbReference type="KEGG" id="bcu:BCAH820_0845"/>
<proteinExistence type="inferred from homology"/>
<evidence type="ECO:0000313" key="7">
    <source>
        <dbReference type="Proteomes" id="UP000001363"/>
    </source>
</evidence>
<evidence type="ECO:0000313" key="6">
    <source>
        <dbReference type="EMBL" id="ACK90214.1"/>
    </source>
</evidence>
<sequence>MSKKKKTLQELLEDALIPTEEHPYEVPGNWIWGNLNSLSKLIVDGSHNPPPKKNEGFPMLSGRNILDGEINFETDRYVSEDDYQKEYKRTPIESNDVLLTIVGTIGRTTVVPKEFSPFVLQRSVALIKPMVNSNYLSYYFSSPYFQYYLQKNAKGTAQKGVYLKTLKSSRIPLPPLMEQKRITEKVEGLLGRVEEAKALIEEAKKTFEVRRATILDKAFRGELSAKWREDNRIAEDASSLLERIQIQKRNSSIKSNTLKITSVIKEEEPFELPNGWTWVRLGEISYYVTSGSRDWSKYYSDEGAMFIRTQDINKNSLNLSDVAYVSLPEKVEGKRSLVEKADILTTITGANVGKCALVETNIKEAYVSQSVALTKLIEKSISKYVHLSLLSPCGGGNELEERAYGIGRPVLSLEDIKNIKIPLAPMAEQQVIVKLVETLLENEKESLNLASIEKHLETLKQSILNKAFRGELGTNDPNEESSMKLLKKVLQEKIK</sequence>
<evidence type="ECO:0000256" key="1">
    <source>
        <dbReference type="ARBA" id="ARBA00010923"/>
    </source>
</evidence>
<dbReference type="InterPro" id="IPR044946">
    <property type="entry name" value="Restrct_endonuc_typeI_TRD_sf"/>
</dbReference>
<accession>B7JRE7</accession>
<keyword evidence="3" id="KW-0238">DNA-binding</keyword>
<dbReference type="Pfam" id="PF01420">
    <property type="entry name" value="Methylase_S"/>
    <property type="match status" value="2"/>
</dbReference>
<name>B7JRE7_BACC0</name>
<dbReference type="REBASE" id="19632">
    <property type="entry name" value="S.Bce820ORF844P"/>
</dbReference>
<evidence type="ECO:0000256" key="3">
    <source>
        <dbReference type="ARBA" id="ARBA00023125"/>
    </source>
</evidence>
<dbReference type="AlphaFoldDB" id="B7JRE7"/>
<dbReference type="InterPro" id="IPR000055">
    <property type="entry name" value="Restrct_endonuc_typeI_TRD"/>
</dbReference>
<dbReference type="RefSeq" id="WP_000038283.1">
    <property type="nucleotide sequence ID" value="NC_011773.1"/>
</dbReference>
<organism evidence="6 7">
    <name type="scientific">Bacillus cereus (strain AH820)</name>
    <dbReference type="NCBI Taxonomy" id="405535"/>
    <lineage>
        <taxon>Bacteria</taxon>
        <taxon>Bacillati</taxon>
        <taxon>Bacillota</taxon>
        <taxon>Bacilli</taxon>
        <taxon>Bacillales</taxon>
        <taxon>Bacillaceae</taxon>
        <taxon>Bacillus</taxon>
        <taxon>Bacillus cereus group</taxon>
    </lineage>
</organism>
<comment type="similarity">
    <text evidence="1">Belongs to the type-I restriction system S methylase family.</text>
</comment>
<evidence type="ECO:0000256" key="4">
    <source>
        <dbReference type="ARBA" id="ARBA00038652"/>
    </source>
</evidence>
<evidence type="ECO:0000259" key="5">
    <source>
        <dbReference type="Pfam" id="PF01420"/>
    </source>
</evidence>
<comment type="subunit">
    <text evidence="4">The methyltransferase is composed of M and S polypeptides.</text>
</comment>
<dbReference type="Proteomes" id="UP000001363">
    <property type="component" value="Chromosome"/>
</dbReference>
<protein>
    <submittedName>
        <fullName evidence="6">Restriction modification system DNA specificity domain protein</fullName>
    </submittedName>
</protein>
<dbReference type="EMBL" id="CP001283">
    <property type="protein sequence ID" value="ACK90214.1"/>
    <property type="molecule type" value="Genomic_DNA"/>
</dbReference>
<reference evidence="6 7" key="1">
    <citation type="submission" date="2008-10" db="EMBL/GenBank/DDBJ databases">
        <title>Genome sequence of Bacillus cereus AH820.</title>
        <authorList>
            <person name="Dodson R.J."/>
            <person name="Durkin A.S."/>
            <person name="Rosovitz M.J."/>
            <person name="Rasko D.A."/>
            <person name="Hoffmaster A."/>
            <person name="Ravel J."/>
            <person name="Sutton G."/>
        </authorList>
    </citation>
    <scope>NUCLEOTIDE SEQUENCE [LARGE SCALE GENOMIC DNA]</scope>
    <source>
        <strain evidence="6 7">AH820</strain>
    </source>
</reference>
<dbReference type="Gene3D" id="3.90.220.20">
    <property type="entry name" value="DNA methylase specificity domains"/>
    <property type="match status" value="2"/>
</dbReference>
<dbReference type="GO" id="GO:0003677">
    <property type="term" value="F:DNA binding"/>
    <property type="evidence" value="ECO:0007669"/>
    <property type="project" value="UniProtKB-KW"/>
</dbReference>
<keyword evidence="2" id="KW-0680">Restriction system</keyword>
<evidence type="ECO:0000256" key="2">
    <source>
        <dbReference type="ARBA" id="ARBA00022747"/>
    </source>
</evidence>
<dbReference type="HOGENOM" id="CLU_021095_10_2_9"/>
<gene>
    <name evidence="6" type="ordered locus">BCAH820_0845</name>
</gene>
<dbReference type="InterPro" id="IPR051212">
    <property type="entry name" value="Type-I_RE_S_subunit"/>
</dbReference>
<dbReference type="SUPFAM" id="SSF116734">
    <property type="entry name" value="DNA methylase specificity domain"/>
    <property type="match status" value="2"/>
</dbReference>
<dbReference type="GO" id="GO:0009307">
    <property type="term" value="P:DNA restriction-modification system"/>
    <property type="evidence" value="ECO:0007669"/>
    <property type="project" value="UniProtKB-KW"/>
</dbReference>
<dbReference type="PANTHER" id="PTHR43140:SF1">
    <property type="entry name" value="TYPE I RESTRICTION ENZYME ECOKI SPECIFICITY SUBUNIT"/>
    <property type="match status" value="1"/>
</dbReference>
<feature type="domain" description="Type I restriction modification DNA specificity" evidence="5">
    <location>
        <begin position="58"/>
        <end position="194"/>
    </location>
</feature>